<dbReference type="Proteomes" id="UP001470809">
    <property type="component" value="Chromosome"/>
</dbReference>
<evidence type="ECO:0000313" key="3">
    <source>
        <dbReference type="Proteomes" id="UP001470809"/>
    </source>
</evidence>
<gene>
    <name evidence="2" type="ORF">AABB31_20095</name>
</gene>
<accession>A0AAN0M9I9</accession>
<dbReference type="KEGG" id="yrh:AABB31_20095"/>
<reference evidence="2 3" key="2">
    <citation type="submission" date="2024-08" db="EMBL/GenBank/DDBJ databases">
        <title>Phylogenomic analyses of a clade within the roseobacter group suggest taxonomic reassignments of species of the genera Aestuariivita, Citreicella, Loktanella, Nautella, Pelagibaca, Ruegeria, Thalassobius, Thiobacimonas and Tropicibacter, and the proposal o.</title>
        <authorList>
            <person name="Jeon C.O."/>
        </authorList>
    </citation>
    <scope>NUCLEOTIDE SEQUENCE [LARGE SCALE GENOMIC DNA]</scope>
    <source>
        <strain evidence="2 3">SS1-5</strain>
    </source>
</reference>
<keyword evidence="1" id="KW-0812">Transmembrane</keyword>
<evidence type="ECO:0000256" key="1">
    <source>
        <dbReference type="SAM" id="Phobius"/>
    </source>
</evidence>
<sequence length="166" mass="18243">MKIVRNTSDQLILRFMPRLLAAMLSAFLLGSVAFGLNALFAGDGQGILWGLLLIPLILAGLMAGFIRRDEVILDRSRDLLEMRHSTFLGRRKVRHKLQNLDRAILQTNRSKGNATTYRVALILKAGMDAGTHPATPIYQSGNGAARAVETINQWLSTSVDSNQSQA</sequence>
<keyword evidence="3" id="KW-1185">Reference proteome</keyword>
<dbReference type="EMBL" id="CP151767">
    <property type="protein sequence ID" value="WZU67224.1"/>
    <property type="molecule type" value="Genomic_DNA"/>
</dbReference>
<dbReference type="AlphaFoldDB" id="A0AAN0M9I9"/>
<evidence type="ECO:0000313" key="2">
    <source>
        <dbReference type="EMBL" id="WZU67224.1"/>
    </source>
</evidence>
<reference evidence="3" key="1">
    <citation type="submission" date="2024-04" db="EMBL/GenBank/DDBJ databases">
        <title>Phylogenomic analyses of a clade within the roseobacter group suggest taxonomic reassignments of species of the genera Aestuariivita, Citreicella, Loktanella, Nautella, Pelagibaca, Ruegeria, Thalassobius, Thiobacimonas and Tropicibacter, and the proposal o.</title>
        <authorList>
            <person name="Jeon C.O."/>
        </authorList>
    </citation>
    <scope>NUCLEOTIDE SEQUENCE [LARGE SCALE GENOMIC DNA]</scope>
    <source>
        <strain evidence="3">SS1-5</strain>
    </source>
</reference>
<feature type="transmembrane region" description="Helical" evidence="1">
    <location>
        <begin position="20"/>
        <end position="40"/>
    </location>
</feature>
<proteinExistence type="predicted"/>
<name>A0AAN0M9I9_9RHOB</name>
<dbReference type="RefSeq" id="WP_342076535.1">
    <property type="nucleotide sequence ID" value="NZ_CP151767.2"/>
</dbReference>
<keyword evidence="1" id="KW-1133">Transmembrane helix</keyword>
<protein>
    <submittedName>
        <fullName evidence="2">Uncharacterized protein</fullName>
    </submittedName>
</protein>
<keyword evidence="1" id="KW-0472">Membrane</keyword>
<feature type="transmembrane region" description="Helical" evidence="1">
    <location>
        <begin position="46"/>
        <end position="66"/>
    </location>
</feature>
<organism evidence="2 3">
    <name type="scientific">Yoonia rhodophyticola</name>
    <dbReference type="NCBI Taxonomy" id="3137370"/>
    <lineage>
        <taxon>Bacteria</taxon>
        <taxon>Pseudomonadati</taxon>
        <taxon>Pseudomonadota</taxon>
        <taxon>Alphaproteobacteria</taxon>
        <taxon>Rhodobacterales</taxon>
        <taxon>Paracoccaceae</taxon>
        <taxon>Yoonia</taxon>
    </lineage>
</organism>